<dbReference type="EMBL" id="JFFR01000025">
    <property type="protein sequence ID" value="KDN27974.1"/>
    <property type="molecule type" value="Genomic_DNA"/>
</dbReference>
<protein>
    <submittedName>
        <fullName evidence="12">Flagellar motor protein MotA</fullName>
    </submittedName>
</protein>
<reference evidence="12 13" key="1">
    <citation type="submission" date="2014-02" db="EMBL/GenBank/DDBJ databases">
        <title>Vibrio fortis Dalian14 Genome Sequencing.</title>
        <authorList>
            <person name="Wang Y."/>
            <person name="Song L."/>
            <person name="Liu G."/>
            <person name="Ding J."/>
        </authorList>
    </citation>
    <scope>NUCLEOTIDE SEQUENCE [LARGE SCALE GENOMIC DNA]</scope>
    <source>
        <strain evidence="12 13">Dalian14</strain>
    </source>
</reference>
<evidence type="ECO:0000256" key="3">
    <source>
        <dbReference type="ARBA" id="ARBA00022692"/>
    </source>
</evidence>
<accession>A0A066UUZ7</accession>
<evidence type="ECO:0000313" key="13">
    <source>
        <dbReference type="Proteomes" id="UP000027219"/>
    </source>
</evidence>
<keyword evidence="12" id="KW-0966">Cell projection</keyword>
<proteinExistence type="inferred from homology"/>
<dbReference type="PANTHER" id="PTHR30625:SF11">
    <property type="entry name" value="MOTA_TOLQ_EXBB PROTON CHANNEL DOMAIN-CONTAINING PROTEIN"/>
    <property type="match status" value="1"/>
</dbReference>
<comment type="similarity">
    <text evidence="6">Belongs to the exbB/tolQ family.</text>
</comment>
<dbReference type="InterPro" id="IPR050790">
    <property type="entry name" value="ExbB/TolQ_transport"/>
</dbReference>
<dbReference type="AlphaFoldDB" id="A0A066UUZ7"/>
<organism evidence="12 13">
    <name type="scientific">Vibrio fortis</name>
    <dbReference type="NCBI Taxonomy" id="212667"/>
    <lineage>
        <taxon>Bacteria</taxon>
        <taxon>Pseudomonadati</taxon>
        <taxon>Pseudomonadota</taxon>
        <taxon>Gammaproteobacteria</taxon>
        <taxon>Vibrionales</taxon>
        <taxon>Vibrionaceae</taxon>
        <taxon>Vibrio</taxon>
    </lineage>
</organism>
<comment type="subcellular location">
    <subcellularLocation>
        <location evidence="1">Cell membrane</location>
        <topology evidence="1">Multi-pass membrane protein</topology>
    </subcellularLocation>
    <subcellularLocation>
        <location evidence="6">Membrane</location>
        <topology evidence="6">Multi-pass membrane protein</topology>
    </subcellularLocation>
</comment>
<keyword evidence="5 9" id="KW-0472">Membrane</keyword>
<feature type="chain" id="PRO_5001631429" evidence="10">
    <location>
        <begin position="42"/>
        <end position="468"/>
    </location>
</feature>
<dbReference type="Pfam" id="PF01618">
    <property type="entry name" value="MotA_ExbB"/>
    <property type="match status" value="1"/>
</dbReference>
<keyword evidence="7" id="KW-0175">Coiled coil</keyword>
<feature type="transmembrane region" description="Helical" evidence="9">
    <location>
        <begin position="286"/>
        <end position="312"/>
    </location>
</feature>
<keyword evidence="3 9" id="KW-0812">Transmembrane</keyword>
<evidence type="ECO:0000256" key="5">
    <source>
        <dbReference type="ARBA" id="ARBA00023136"/>
    </source>
</evidence>
<comment type="caution">
    <text evidence="12">The sequence shown here is derived from an EMBL/GenBank/DDBJ whole genome shotgun (WGS) entry which is preliminary data.</text>
</comment>
<dbReference type="GO" id="GO:0005886">
    <property type="term" value="C:plasma membrane"/>
    <property type="evidence" value="ECO:0007669"/>
    <property type="project" value="UniProtKB-SubCell"/>
</dbReference>
<feature type="signal peptide" evidence="10">
    <location>
        <begin position="1"/>
        <end position="41"/>
    </location>
</feature>
<keyword evidence="4 9" id="KW-1133">Transmembrane helix</keyword>
<evidence type="ECO:0000256" key="9">
    <source>
        <dbReference type="SAM" id="Phobius"/>
    </source>
</evidence>
<keyword evidence="2" id="KW-1003">Cell membrane</keyword>
<keyword evidence="6" id="KW-0813">Transport</keyword>
<dbReference type="Proteomes" id="UP000027219">
    <property type="component" value="Unassembled WGS sequence"/>
</dbReference>
<feature type="domain" description="MotA/TolQ/ExbB proton channel" evidence="11">
    <location>
        <begin position="340"/>
        <end position="452"/>
    </location>
</feature>
<keyword evidence="13" id="KW-1185">Reference proteome</keyword>
<sequence>MKKLTANNSTSMMKKSHWKSRYSAILIVSLATMLGANQSHATEEPVRSPVSASEKSERSTTSDSLQSIFEHVEKASQADIQRYQELKGRKQEQLIEANAQVTAHQTKLQALNTRNAQLEEQVLQLQQKLQDKQKQVKAAKADIVEVIDLTSAQQKNFLSNNRPLATWTNVKEPQPVDENDFSIATIHQLWLAMVQQISTSSAPSDHVGEILLPNGEIKQASIQQVGAFSQFAEGYGWLSFDGARQQWIQLTPQPQLVHSNEQWLIDPAFGFGFLANAKQPKWYEAYLPAGIIGLLIGVLAVIGFSIGLARLFSVTREKKAVKQQAIELSKLSEKNMLGRVLLQVKGCTTDQQMEDVVDANISLEMPWLNKGIGTLAVLAAIAPLMGLLGTVGGMIETFSVITAQGITDGELLSGGIAEALLTTKLGLLVAIPLLILHCLVKTQAQQLSEILEHQVTSLVVDIRHGKQA</sequence>
<keyword evidence="10" id="KW-0732">Signal</keyword>
<feature type="transmembrane region" description="Helical" evidence="9">
    <location>
        <begin position="372"/>
        <end position="395"/>
    </location>
</feature>
<feature type="region of interest" description="Disordered" evidence="8">
    <location>
        <begin position="39"/>
        <end position="65"/>
    </location>
</feature>
<evidence type="ECO:0000259" key="11">
    <source>
        <dbReference type="Pfam" id="PF01618"/>
    </source>
</evidence>
<evidence type="ECO:0000256" key="4">
    <source>
        <dbReference type="ARBA" id="ARBA00022989"/>
    </source>
</evidence>
<evidence type="ECO:0000313" key="12">
    <source>
        <dbReference type="EMBL" id="KDN27974.1"/>
    </source>
</evidence>
<keyword evidence="6" id="KW-0653">Protein transport</keyword>
<dbReference type="GO" id="GO:0017038">
    <property type="term" value="P:protein import"/>
    <property type="evidence" value="ECO:0007669"/>
    <property type="project" value="TreeGrafter"/>
</dbReference>
<evidence type="ECO:0000256" key="7">
    <source>
        <dbReference type="SAM" id="Coils"/>
    </source>
</evidence>
<dbReference type="PANTHER" id="PTHR30625">
    <property type="entry name" value="PROTEIN TOLQ"/>
    <property type="match status" value="1"/>
</dbReference>
<feature type="transmembrane region" description="Helical" evidence="9">
    <location>
        <begin position="415"/>
        <end position="440"/>
    </location>
</feature>
<evidence type="ECO:0000256" key="1">
    <source>
        <dbReference type="ARBA" id="ARBA00004651"/>
    </source>
</evidence>
<keyword evidence="12" id="KW-0282">Flagellum</keyword>
<evidence type="ECO:0000256" key="6">
    <source>
        <dbReference type="RuleBase" id="RU004057"/>
    </source>
</evidence>
<feature type="coiled-coil region" evidence="7">
    <location>
        <begin position="80"/>
        <end position="142"/>
    </location>
</feature>
<gene>
    <name evidence="12" type="ORF">VFDL14_03080</name>
</gene>
<evidence type="ECO:0000256" key="2">
    <source>
        <dbReference type="ARBA" id="ARBA00022475"/>
    </source>
</evidence>
<name>A0A066UUZ7_9VIBR</name>
<dbReference type="RefSeq" id="WP_235201738.1">
    <property type="nucleotide sequence ID" value="NZ_JFFR01000025.1"/>
</dbReference>
<dbReference type="InterPro" id="IPR002898">
    <property type="entry name" value="MotA_ExbB_proton_chnl"/>
</dbReference>
<dbReference type="STRING" id="212667.VFDL14_03080"/>
<evidence type="ECO:0000256" key="8">
    <source>
        <dbReference type="SAM" id="MobiDB-lite"/>
    </source>
</evidence>
<keyword evidence="12" id="KW-0969">Cilium</keyword>
<evidence type="ECO:0000256" key="10">
    <source>
        <dbReference type="SAM" id="SignalP"/>
    </source>
</evidence>